<organism evidence="2 3">
    <name type="scientific">Shimia sagamensis</name>
    <dbReference type="NCBI Taxonomy" id="1566352"/>
    <lineage>
        <taxon>Bacteria</taxon>
        <taxon>Pseudomonadati</taxon>
        <taxon>Pseudomonadota</taxon>
        <taxon>Alphaproteobacteria</taxon>
        <taxon>Rhodobacterales</taxon>
        <taxon>Roseobacteraceae</taxon>
    </lineage>
</organism>
<feature type="region of interest" description="Disordered" evidence="1">
    <location>
        <begin position="16"/>
        <end position="46"/>
    </location>
</feature>
<dbReference type="Proteomes" id="UP001157961">
    <property type="component" value="Unassembled WGS sequence"/>
</dbReference>
<reference evidence="2 3" key="1">
    <citation type="submission" date="2017-05" db="EMBL/GenBank/DDBJ databases">
        <authorList>
            <person name="Varghese N."/>
            <person name="Submissions S."/>
        </authorList>
    </citation>
    <scope>NUCLEOTIDE SEQUENCE [LARGE SCALE GENOMIC DNA]</scope>
    <source>
        <strain evidence="2 3">DSM 29734</strain>
    </source>
</reference>
<protein>
    <submittedName>
        <fullName evidence="2">Uncharacterized protein</fullName>
    </submittedName>
</protein>
<gene>
    <name evidence="2" type="ORF">SAMN06265373_11172</name>
</gene>
<dbReference type="EMBL" id="FXTY01000011">
    <property type="protein sequence ID" value="SMP35336.1"/>
    <property type="molecule type" value="Genomic_DNA"/>
</dbReference>
<accession>A0ABY1PM38</accession>
<comment type="caution">
    <text evidence="2">The sequence shown here is derived from an EMBL/GenBank/DDBJ whole genome shotgun (WGS) entry which is preliminary data.</text>
</comment>
<feature type="region of interest" description="Disordered" evidence="1">
    <location>
        <begin position="95"/>
        <end position="124"/>
    </location>
</feature>
<name>A0ABY1PM38_9RHOB</name>
<proteinExistence type="predicted"/>
<evidence type="ECO:0000256" key="1">
    <source>
        <dbReference type="SAM" id="MobiDB-lite"/>
    </source>
</evidence>
<dbReference type="RefSeq" id="WP_283427858.1">
    <property type="nucleotide sequence ID" value="NZ_FXTY01000011.1"/>
</dbReference>
<evidence type="ECO:0000313" key="3">
    <source>
        <dbReference type="Proteomes" id="UP001157961"/>
    </source>
</evidence>
<evidence type="ECO:0000313" key="2">
    <source>
        <dbReference type="EMBL" id="SMP35336.1"/>
    </source>
</evidence>
<sequence length="124" mass="14014">MTDEILDRSGWNCVPNNDHLFNRKPKPAPPTAKKPRNATPPTIWAIDDEYPPRDGYRRLFNRHGIFAGYLRCSVSSDEDAFITVRGVPMRNALWKRQRPKEIPDQDPASGVGGAPSPKWTPDFG</sequence>
<keyword evidence="3" id="KW-1185">Reference proteome</keyword>